<dbReference type="PROSITE" id="PS51257">
    <property type="entry name" value="PROKAR_LIPOPROTEIN"/>
    <property type="match status" value="1"/>
</dbReference>
<keyword evidence="2" id="KW-0732">Signal</keyword>
<name>A0A432LKM4_9BACT</name>
<dbReference type="OrthoDB" id="1064589at2"/>
<gene>
    <name evidence="3" type="ORF">EHV08_05990</name>
</gene>
<evidence type="ECO:0000256" key="2">
    <source>
        <dbReference type="SAM" id="SignalP"/>
    </source>
</evidence>
<reference evidence="3 4" key="1">
    <citation type="submission" date="2018-12" db="EMBL/GenBank/DDBJ databases">
        <title>Genome sequencing of Prevotella sp. KCOM 3155 (= JS262).</title>
        <authorList>
            <person name="Kook J.-K."/>
            <person name="Park S.-N."/>
            <person name="Lim Y.K."/>
        </authorList>
    </citation>
    <scope>NUCLEOTIDE SEQUENCE [LARGE SCALE GENOMIC DNA]</scope>
    <source>
        <strain evidence="3 4">KCOM 3155</strain>
    </source>
</reference>
<sequence>MKKIYFFAALAFGITVFASCTNGKNKGENKDGDSTEQNVTKNEEGKKIGPMGSFTMAEGSALEDVDNIEYVLYPSNYESAMEDGEDIKGATAIYYNSTIADAGENNTKLSGKDVRYPNNLLIPIYKDAKAKKGDVVLTWWQSGSGMQRAIVTDDSDPTMPKVHYLDLSYNAEGTGIAQGHENEQLKPNSFVVLKNGEFQQGAPIVVNEDGKKTEGVLVRVDGDKVLYLGFASSLKEANKSEVKVIPIKPNYSVGDNVKGVFVGSFTKDYKVTKIDNKIGRVWLNDGNKETILNIMQVMK</sequence>
<protein>
    <submittedName>
        <fullName evidence="3">Uncharacterized protein</fullName>
    </submittedName>
</protein>
<feature type="signal peptide" evidence="2">
    <location>
        <begin position="1"/>
        <end position="18"/>
    </location>
</feature>
<feature type="region of interest" description="Disordered" evidence="1">
    <location>
        <begin position="25"/>
        <end position="50"/>
    </location>
</feature>
<dbReference type="RefSeq" id="WP_126678513.1">
    <property type="nucleotide sequence ID" value="NZ_RYYU01000001.1"/>
</dbReference>
<organism evidence="3 4">
    <name type="scientific">Prevotella koreensis</name>
    <dbReference type="NCBI Taxonomy" id="2490854"/>
    <lineage>
        <taxon>Bacteria</taxon>
        <taxon>Pseudomonadati</taxon>
        <taxon>Bacteroidota</taxon>
        <taxon>Bacteroidia</taxon>
        <taxon>Bacteroidales</taxon>
        <taxon>Prevotellaceae</taxon>
        <taxon>Prevotella</taxon>
    </lineage>
</organism>
<dbReference type="Proteomes" id="UP000278983">
    <property type="component" value="Unassembled WGS sequence"/>
</dbReference>
<dbReference type="EMBL" id="RYYU01000001">
    <property type="protein sequence ID" value="RUL59353.1"/>
    <property type="molecule type" value="Genomic_DNA"/>
</dbReference>
<dbReference type="AlphaFoldDB" id="A0A432LKM4"/>
<keyword evidence="4" id="KW-1185">Reference proteome</keyword>
<feature type="chain" id="PRO_5019498977" evidence="2">
    <location>
        <begin position="19"/>
        <end position="299"/>
    </location>
</feature>
<evidence type="ECO:0000256" key="1">
    <source>
        <dbReference type="SAM" id="MobiDB-lite"/>
    </source>
</evidence>
<evidence type="ECO:0000313" key="3">
    <source>
        <dbReference type="EMBL" id="RUL59353.1"/>
    </source>
</evidence>
<proteinExistence type="predicted"/>
<accession>A0A432LKM4</accession>
<comment type="caution">
    <text evidence="3">The sequence shown here is derived from an EMBL/GenBank/DDBJ whole genome shotgun (WGS) entry which is preliminary data.</text>
</comment>
<evidence type="ECO:0000313" key="4">
    <source>
        <dbReference type="Proteomes" id="UP000278983"/>
    </source>
</evidence>